<dbReference type="OrthoDB" id="567232at2759"/>
<dbReference type="Proteomes" id="UP000631114">
    <property type="component" value="Unassembled WGS sequence"/>
</dbReference>
<name>A0A835HHX9_9MAGN</name>
<dbReference type="EMBL" id="JADFTS010000007">
    <property type="protein sequence ID" value="KAF9598669.1"/>
    <property type="molecule type" value="Genomic_DNA"/>
</dbReference>
<evidence type="ECO:0000313" key="3">
    <source>
        <dbReference type="Proteomes" id="UP000631114"/>
    </source>
</evidence>
<proteinExistence type="predicted"/>
<dbReference type="GO" id="GO:0009773">
    <property type="term" value="P:photosynthetic electron transport in photosystem I"/>
    <property type="evidence" value="ECO:0007669"/>
    <property type="project" value="InterPro"/>
</dbReference>
<feature type="transmembrane region" description="Helical" evidence="1">
    <location>
        <begin position="144"/>
        <end position="164"/>
    </location>
</feature>
<reference evidence="2 3" key="1">
    <citation type="submission" date="2020-10" db="EMBL/GenBank/DDBJ databases">
        <title>The Coptis chinensis genome and diversification of protoberbering-type alkaloids.</title>
        <authorList>
            <person name="Wang B."/>
            <person name="Shu S."/>
            <person name="Song C."/>
            <person name="Liu Y."/>
        </authorList>
    </citation>
    <scope>NUCLEOTIDE SEQUENCE [LARGE SCALE GENOMIC DNA]</scope>
    <source>
        <strain evidence="2">HL-2020</strain>
        <tissue evidence="2">Leaf</tissue>
    </source>
</reference>
<gene>
    <name evidence="2" type="ORF">IFM89_029919</name>
</gene>
<evidence type="ECO:0000256" key="1">
    <source>
        <dbReference type="SAM" id="Phobius"/>
    </source>
</evidence>
<keyword evidence="1" id="KW-1133">Transmembrane helix</keyword>
<accession>A0A835HHX9</accession>
<dbReference type="GO" id="GO:0009535">
    <property type="term" value="C:chloroplast thylakoid membrane"/>
    <property type="evidence" value="ECO:0007669"/>
    <property type="project" value="InterPro"/>
</dbReference>
<comment type="caution">
    <text evidence="2">The sequence shown here is derived from an EMBL/GenBank/DDBJ whole genome shotgun (WGS) entry which is preliminary data.</text>
</comment>
<keyword evidence="1" id="KW-0812">Transmembrane</keyword>
<dbReference type="InterPro" id="IPR039987">
    <property type="entry name" value="PGRL1"/>
</dbReference>
<dbReference type="PANTHER" id="PTHR31032:SF2">
    <property type="entry name" value="PGR5-LIKE A PROTEIN"/>
    <property type="match status" value="1"/>
</dbReference>
<sequence>MASTFSPPMNTPSPLRSVGSSSLSIRISMKSVVCRSLADQGPSCIFVGPIETAKKESLEALYRQARDAYYSGKPLIVDDMFDRVEARQEDPSQVWALASVWMLLLAFGSLVFLVPVHYIVALAYQDALHSRLFSSGTETALESLAMVNRILFLVVGSIVGYPIASASVGALQRLWRNDLVALKGPCPNCGEEVFAFVRADQSNHAPHRTACHVCECSLEFRPKVEAVTAALESDSIQIELLPLLSETSKPSMITLHSAMNNPLQDPENNGSMVAFTFYDKEEATDVRDRCNATSARFVYVIQMA</sequence>
<dbReference type="GO" id="GO:0016730">
    <property type="term" value="F:oxidoreductase activity, acting on iron-sulfur proteins as donors"/>
    <property type="evidence" value="ECO:0007669"/>
    <property type="project" value="InterPro"/>
</dbReference>
<evidence type="ECO:0000313" key="2">
    <source>
        <dbReference type="EMBL" id="KAF9598669.1"/>
    </source>
</evidence>
<protein>
    <submittedName>
        <fullName evidence="2">Uncharacterized protein</fullName>
    </submittedName>
</protein>
<keyword evidence="1" id="KW-0472">Membrane</keyword>
<feature type="transmembrane region" description="Helical" evidence="1">
    <location>
        <begin position="94"/>
        <end position="124"/>
    </location>
</feature>
<dbReference type="PANTHER" id="PTHR31032">
    <property type="entry name" value="PGR5-LIKE PROTEIN 1B, CHLOROPLASTIC"/>
    <property type="match status" value="1"/>
</dbReference>
<dbReference type="AlphaFoldDB" id="A0A835HHX9"/>
<keyword evidence="3" id="KW-1185">Reference proteome</keyword>
<organism evidence="2 3">
    <name type="scientific">Coptis chinensis</name>
    <dbReference type="NCBI Taxonomy" id="261450"/>
    <lineage>
        <taxon>Eukaryota</taxon>
        <taxon>Viridiplantae</taxon>
        <taxon>Streptophyta</taxon>
        <taxon>Embryophyta</taxon>
        <taxon>Tracheophyta</taxon>
        <taxon>Spermatophyta</taxon>
        <taxon>Magnoliopsida</taxon>
        <taxon>Ranunculales</taxon>
        <taxon>Ranunculaceae</taxon>
        <taxon>Coptidoideae</taxon>
        <taxon>Coptis</taxon>
    </lineage>
</organism>